<proteinExistence type="predicted"/>
<sequence>MATISVIYPQGEQAEFDFEYYQSQHLPLLTQRWGPMLAGVEALRGTATPDGREAPYLAIALLRFTSIEALKAATGGEHAAEIFADIPKFTNVRPIVQINEQVPYPARPRGLSA</sequence>
<dbReference type="EMBL" id="JAVUPU010000012">
    <property type="protein sequence ID" value="MDT9600803.1"/>
    <property type="molecule type" value="Genomic_DNA"/>
</dbReference>
<dbReference type="PANTHER" id="PTHR40260:SF2">
    <property type="entry name" value="BLR8190 PROTEIN"/>
    <property type="match status" value="1"/>
</dbReference>
<accession>A0ABU3QBP8</accession>
<organism evidence="2 3">
    <name type="scientific">Sphingosinicella rhizophila</name>
    <dbReference type="NCBI Taxonomy" id="3050082"/>
    <lineage>
        <taxon>Bacteria</taxon>
        <taxon>Pseudomonadati</taxon>
        <taxon>Pseudomonadota</taxon>
        <taxon>Alphaproteobacteria</taxon>
        <taxon>Sphingomonadales</taxon>
        <taxon>Sphingosinicellaceae</taxon>
        <taxon>Sphingosinicella</taxon>
    </lineage>
</organism>
<dbReference type="Proteomes" id="UP001259572">
    <property type="component" value="Unassembled WGS sequence"/>
</dbReference>
<dbReference type="Gene3D" id="3.30.70.100">
    <property type="match status" value="1"/>
</dbReference>
<gene>
    <name evidence="2" type="ORF">RQX22_17710</name>
</gene>
<name>A0ABU3QBP8_9SPHN</name>
<dbReference type="SUPFAM" id="SSF54909">
    <property type="entry name" value="Dimeric alpha+beta barrel"/>
    <property type="match status" value="1"/>
</dbReference>
<dbReference type="RefSeq" id="WP_315728298.1">
    <property type="nucleotide sequence ID" value="NZ_JAVUPU010000012.1"/>
</dbReference>
<keyword evidence="3" id="KW-1185">Reference proteome</keyword>
<dbReference type="PANTHER" id="PTHR40260">
    <property type="entry name" value="BLR8190 PROTEIN"/>
    <property type="match status" value="1"/>
</dbReference>
<comment type="caution">
    <text evidence="2">The sequence shown here is derived from an EMBL/GenBank/DDBJ whole genome shotgun (WGS) entry which is preliminary data.</text>
</comment>
<dbReference type="Pfam" id="PF07110">
    <property type="entry name" value="EthD"/>
    <property type="match status" value="1"/>
</dbReference>
<dbReference type="NCBIfam" id="TIGR02118">
    <property type="entry name" value="EthD family reductase"/>
    <property type="match status" value="1"/>
</dbReference>
<feature type="domain" description="EthD" evidence="1">
    <location>
        <begin position="11"/>
        <end position="90"/>
    </location>
</feature>
<evidence type="ECO:0000259" key="1">
    <source>
        <dbReference type="Pfam" id="PF07110"/>
    </source>
</evidence>
<evidence type="ECO:0000313" key="2">
    <source>
        <dbReference type="EMBL" id="MDT9600803.1"/>
    </source>
</evidence>
<dbReference type="InterPro" id="IPR009799">
    <property type="entry name" value="EthD_dom"/>
</dbReference>
<protein>
    <submittedName>
        <fullName evidence="2">EthD family reductase</fullName>
    </submittedName>
</protein>
<dbReference type="InterPro" id="IPR011008">
    <property type="entry name" value="Dimeric_a/b-barrel"/>
</dbReference>
<evidence type="ECO:0000313" key="3">
    <source>
        <dbReference type="Proteomes" id="UP001259572"/>
    </source>
</evidence>
<reference evidence="2 3" key="1">
    <citation type="submission" date="2023-05" db="EMBL/GenBank/DDBJ databases">
        <authorList>
            <person name="Guo Y."/>
        </authorList>
    </citation>
    <scope>NUCLEOTIDE SEQUENCE [LARGE SCALE GENOMIC DNA]</scope>
    <source>
        <strain evidence="2 3">GR2756</strain>
    </source>
</reference>